<sequence length="73" mass="8899">MLQTLYYSIGAIQDEAKHLIESGKLSRSQPIHNLCRFFRDREWCQIERELEDHQYLLRDRICDLISQECWQND</sequence>
<dbReference type="RefSeq" id="WP_190350274.1">
    <property type="nucleotide sequence ID" value="NZ_JACJPY010000015.1"/>
</dbReference>
<reference evidence="1" key="1">
    <citation type="journal article" date="2015" name="ISME J.">
        <title>Draft Genome Sequence of Streptomyces incarnatus NRRL8089, which Produces the Nucleoside Antibiotic Sinefungin.</title>
        <authorList>
            <person name="Oshima K."/>
            <person name="Hattori M."/>
            <person name="Shimizu H."/>
            <person name="Fukuda K."/>
            <person name="Nemoto M."/>
            <person name="Inagaki K."/>
            <person name="Tamura T."/>
        </authorList>
    </citation>
    <scope>NUCLEOTIDE SEQUENCE</scope>
    <source>
        <strain evidence="1">FACHB-1277</strain>
    </source>
</reference>
<name>A0A926UTK3_9CYAN</name>
<proteinExistence type="predicted"/>
<organism evidence="1 2">
    <name type="scientific">Pseudanabaena cinerea FACHB-1277</name>
    <dbReference type="NCBI Taxonomy" id="2949581"/>
    <lineage>
        <taxon>Bacteria</taxon>
        <taxon>Bacillati</taxon>
        <taxon>Cyanobacteriota</taxon>
        <taxon>Cyanophyceae</taxon>
        <taxon>Pseudanabaenales</taxon>
        <taxon>Pseudanabaenaceae</taxon>
        <taxon>Pseudanabaena</taxon>
        <taxon>Pseudanabaena cinerea</taxon>
    </lineage>
</organism>
<gene>
    <name evidence="1" type="ORF">H6F44_07200</name>
</gene>
<accession>A0A926UTK3</accession>
<dbReference type="AlphaFoldDB" id="A0A926UTK3"/>
<dbReference type="Proteomes" id="UP000631421">
    <property type="component" value="Unassembled WGS sequence"/>
</dbReference>
<dbReference type="EMBL" id="JACJPY010000015">
    <property type="protein sequence ID" value="MBD2149907.1"/>
    <property type="molecule type" value="Genomic_DNA"/>
</dbReference>
<evidence type="ECO:0000313" key="2">
    <source>
        <dbReference type="Proteomes" id="UP000631421"/>
    </source>
</evidence>
<protein>
    <submittedName>
        <fullName evidence="1">DUF4327 family protein</fullName>
    </submittedName>
</protein>
<comment type="caution">
    <text evidence="1">The sequence shown here is derived from an EMBL/GenBank/DDBJ whole genome shotgun (WGS) entry which is preliminary data.</text>
</comment>
<evidence type="ECO:0000313" key="1">
    <source>
        <dbReference type="EMBL" id="MBD2149907.1"/>
    </source>
</evidence>
<dbReference type="Pfam" id="PF14217">
    <property type="entry name" value="DUF4327"/>
    <property type="match status" value="1"/>
</dbReference>
<keyword evidence="2" id="KW-1185">Reference proteome</keyword>
<reference evidence="1" key="2">
    <citation type="submission" date="2020-08" db="EMBL/GenBank/DDBJ databases">
        <authorList>
            <person name="Chen M."/>
            <person name="Teng W."/>
            <person name="Zhao L."/>
            <person name="Hu C."/>
            <person name="Zhou Y."/>
            <person name="Han B."/>
            <person name="Song L."/>
            <person name="Shu W."/>
        </authorList>
    </citation>
    <scope>NUCLEOTIDE SEQUENCE</scope>
    <source>
        <strain evidence="1">FACHB-1277</strain>
    </source>
</reference>
<dbReference type="InterPro" id="IPR025477">
    <property type="entry name" value="DUF4327"/>
</dbReference>